<proteinExistence type="predicted"/>
<dbReference type="InterPro" id="IPR054699">
    <property type="entry name" value="rSAM_CUAEP"/>
</dbReference>
<dbReference type="SMART" id="SM00729">
    <property type="entry name" value="Elp3"/>
    <property type="match status" value="1"/>
</dbReference>
<dbReference type="GO" id="GO:0003824">
    <property type="term" value="F:catalytic activity"/>
    <property type="evidence" value="ECO:0007669"/>
    <property type="project" value="InterPro"/>
</dbReference>
<dbReference type="EMBL" id="JAAGWK010000011">
    <property type="protein sequence ID" value="NEL54365.1"/>
    <property type="molecule type" value="Genomic_DNA"/>
</dbReference>
<dbReference type="InterPro" id="IPR058240">
    <property type="entry name" value="rSAM_sf"/>
</dbReference>
<gene>
    <name evidence="7" type="ORF">G1H19_10165</name>
</gene>
<dbReference type="Pfam" id="PF04055">
    <property type="entry name" value="Radical_SAM"/>
    <property type="match status" value="1"/>
</dbReference>
<evidence type="ECO:0000256" key="2">
    <source>
        <dbReference type="ARBA" id="ARBA00022691"/>
    </source>
</evidence>
<dbReference type="PANTHER" id="PTHR43409:SF7">
    <property type="entry name" value="BLL1977 PROTEIN"/>
    <property type="match status" value="1"/>
</dbReference>
<evidence type="ECO:0000259" key="6">
    <source>
        <dbReference type="SMART" id="SM00729"/>
    </source>
</evidence>
<evidence type="ECO:0000256" key="4">
    <source>
        <dbReference type="ARBA" id="ARBA00023004"/>
    </source>
</evidence>
<comment type="caution">
    <text evidence="7">The sequence shown here is derived from an EMBL/GenBank/DDBJ whole genome shotgun (WGS) entry which is preliminary data.</text>
</comment>
<dbReference type="CDD" id="cd01335">
    <property type="entry name" value="Radical_SAM"/>
    <property type="match status" value="1"/>
</dbReference>
<reference evidence="7 8" key="1">
    <citation type="submission" date="2020-02" db="EMBL/GenBank/DDBJ databases">
        <title>The whole genome sequence of CPCC 205119.</title>
        <authorList>
            <person name="Jiang Z."/>
        </authorList>
    </citation>
    <scope>NUCLEOTIDE SEQUENCE [LARGE SCALE GENOMIC DNA]</scope>
    <source>
        <strain evidence="7 8">CPCC 205119</strain>
    </source>
</reference>
<dbReference type="GO" id="GO:0051536">
    <property type="term" value="F:iron-sulfur cluster binding"/>
    <property type="evidence" value="ECO:0007669"/>
    <property type="project" value="UniProtKB-KW"/>
</dbReference>
<dbReference type="Gene3D" id="3.80.30.20">
    <property type="entry name" value="tm_1862 like domain"/>
    <property type="match status" value="1"/>
</dbReference>
<dbReference type="AlphaFoldDB" id="A0A7K3WD10"/>
<keyword evidence="3" id="KW-0479">Metal-binding</keyword>
<dbReference type="NCBIfam" id="NF040546">
    <property type="entry name" value="rSAM_CUAEP"/>
    <property type="match status" value="1"/>
</dbReference>
<dbReference type="PANTHER" id="PTHR43409">
    <property type="entry name" value="ANAEROBIC MAGNESIUM-PROTOPORPHYRIN IX MONOMETHYL ESTER CYCLASE-RELATED"/>
    <property type="match status" value="1"/>
</dbReference>
<keyword evidence="5" id="KW-0411">Iron-sulfur</keyword>
<comment type="cofactor">
    <cofactor evidence="1">
        <name>[4Fe-4S] cluster</name>
        <dbReference type="ChEBI" id="CHEBI:49883"/>
    </cofactor>
</comment>
<evidence type="ECO:0000256" key="5">
    <source>
        <dbReference type="ARBA" id="ARBA00023014"/>
    </source>
</evidence>
<dbReference type="GO" id="GO:0005829">
    <property type="term" value="C:cytosol"/>
    <property type="evidence" value="ECO:0007669"/>
    <property type="project" value="TreeGrafter"/>
</dbReference>
<dbReference type="InterPro" id="IPR007197">
    <property type="entry name" value="rSAM"/>
</dbReference>
<evidence type="ECO:0000256" key="3">
    <source>
        <dbReference type="ARBA" id="ARBA00022723"/>
    </source>
</evidence>
<evidence type="ECO:0000313" key="8">
    <source>
        <dbReference type="Proteomes" id="UP000470470"/>
    </source>
</evidence>
<dbReference type="SUPFAM" id="SSF102114">
    <property type="entry name" value="Radical SAM enzymes"/>
    <property type="match status" value="1"/>
</dbReference>
<sequence>MSTYELGHQPFGLASPAAWLRASGADVTCVDLSVEMLTEAVVRSADLIGFYVPMHTATRMAVPMIKQAREANPDAHICAYGLYGPPNAPMLREVGADSILGGEFEEPLRQLCADLRDPSAASPALLPIVSLARQDFLAPDRSGLPDLSRYAYLQMPDGTRRVTGYTEATRGCKHLCRHCPVVPVYGGRFRVVQNDVVARDIDAQVAAGAQHITFGDPDFFNGPGHAMTVVRRLHADHPGLTYDVTIKVEHLVGQPDLLPVLAETGCVLVTSAVESFDDLVLEVFDKRHTRADLHRAIGLLADAGIALNPTFVAFSPWITADAFADFLVAIYELDLVGTVSPVQYAIRLLIPAGSRLLELPDLAPWLGPFDPDKLCYEWAHPDPVMDQLQLALFAVTEEVAGAELTRGAVFDRMVAVTSEMLSGAAADRVRALPSMAAADVGVPHLSEPWFCCAEPVATQMTPLF</sequence>
<dbReference type="InterPro" id="IPR023404">
    <property type="entry name" value="rSAM_horseshoe"/>
</dbReference>
<name>A0A7K3WD10_9ACTN</name>
<dbReference type="Proteomes" id="UP000470470">
    <property type="component" value="Unassembled WGS sequence"/>
</dbReference>
<keyword evidence="8" id="KW-1185">Reference proteome</keyword>
<dbReference type="InterPro" id="IPR051198">
    <property type="entry name" value="BchE-like"/>
</dbReference>
<feature type="domain" description="Elp3/MiaA/NifB-like radical SAM core" evidence="6">
    <location>
        <begin position="162"/>
        <end position="368"/>
    </location>
</feature>
<evidence type="ECO:0000313" key="7">
    <source>
        <dbReference type="EMBL" id="NEL54365.1"/>
    </source>
</evidence>
<dbReference type="SFLD" id="SFLDS00029">
    <property type="entry name" value="Radical_SAM"/>
    <property type="match status" value="1"/>
</dbReference>
<dbReference type="InterPro" id="IPR006638">
    <property type="entry name" value="Elp3/MiaA/NifB-like_rSAM"/>
</dbReference>
<accession>A0A7K3WD10</accession>
<organism evidence="7 8">
    <name type="scientific">Goekera deserti</name>
    <dbReference type="NCBI Taxonomy" id="2497753"/>
    <lineage>
        <taxon>Bacteria</taxon>
        <taxon>Bacillati</taxon>
        <taxon>Actinomycetota</taxon>
        <taxon>Actinomycetes</taxon>
        <taxon>Geodermatophilales</taxon>
        <taxon>Geodermatophilaceae</taxon>
        <taxon>Goekera</taxon>
    </lineage>
</organism>
<dbReference type="SFLD" id="SFLDG01082">
    <property type="entry name" value="B12-binding_domain_containing"/>
    <property type="match status" value="1"/>
</dbReference>
<keyword evidence="4" id="KW-0408">Iron</keyword>
<evidence type="ECO:0000256" key="1">
    <source>
        <dbReference type="ARBA" id="ARBA00001966"/>
    </source>
</evidence>
<dbReference type="GO" id="GO:0046872">
    <property type="term" value="F:metal ion binding"/>
    <property type="evidence" value="ECO:0007669"/>
    <property type="project" value="UniProtKB-KW"/>
</dbReference>
<protein>
    <submittedName>
        <fullName evidence="7">Radical SAM protein</fullName>
    </submittedName>
</protein>
<keyword evidence="2" id="KW-0949">S-adenosyl-L-methionine</keyword>